<dbReference type="GO" id="GO:0097367">
    <property type="term" value="F:carbohydrate derivative binding"/>
    <property type="evidence" value="ECO:0007669"/>
    <property type="project" value="InterPro"/>
</dbReference>
<dbReference type="STRING" id="1791.GCA_001049355_00398"/>
<dbReference type="InterPro" id="IPR046348">
    <property type="entry name" value="SIS_dom_sf"/>
</dbReference>
<accession>A0A448IIW2</accession>
<evidence type="ECO:0000313" key="1">
    <source>
        <dbReference type="EMBL" id="VEG52409.1"/>
    </source>
</evidence>
<proteinExistence type="predicted"/>
<dbReference type="SUPFAM" id="SSF53697">
    <property type="entry name" value="SIS domain"/>
    <property type="match status" value="1"/>
</dbReference>
<dbReference type="RefSeq" id="WP_048630329.1">
    <property type="nucleotide sequence ID" value="NZ_CVQQ01000001.1"/>
</dbReference>
<name>A0A448IIW2_MYCAU</name>
<dbReference type="EMBL" id="LR134356">
    <property type="protein sequence ID" value="VEG52409.1"/>
    <property type="molecule type" value="Genomic_DNA"/>
</dbReference>
<dbReference type="KEGG" id="mauu:NCTC10437_01445"/>
<reference evidence="1 2" key="1">
    <citation type="submission" date="2018-12" db="EMBL/GenBank/DDBJ databases">
        <authorList>
            <consortium name="Pathogen Informatics"/>
        </authorList>
    </citation>
    <scope>NUCLEOTIDE SEQUENCE [LARGE SCALE GENOMIC DNA]</scope>
    <source>
        <strain evidence="1 2">NCTC10437</strain>
    </source>
</reference>
<protein>
    <submittedName>
        <fullName evidence="1">TobH protein</fullName>
    </submittedName>
</protein>
<keyword evidence="2" id="KW-1185">Reference proteome</keyword>
<gene>
    <name evidence="1" type="ORF">NCTC10437_01445</name>
</gene>
<dbReference type="AlphaFoldDB" id="A0A448IIW2"/>
<dbReference type="OrthoDB" id="4772742at2"/>
<sequence>MNPSPLSAADVDLDDADGLLAADRLGLLRAASMAGAQVRATASAFDEGDLDPVRSDSPPRTVVWIAGPGNAENAGTMLATQLGSSVGAPIVVATAAPPWIGALDVVIIAGDDAGDPTLVSAAAMAVRRGARVIVVAPHEGPLRDATAGRSVVLPPRLHVPDEFTLVRYLAAGMAALQAIAPGYSVELAALADELDAEALRNSAGRDLFTNPAKSLAERMLDREVVFAGDSAATIVLARHACAVMLRVAHQSVAAVGLADALVAIASGWGRSVQREASIFHDEEIDGPLARRTRTIVLTSDADRPEVSSRLRGFDDVHVVNANDVPDVLATGGDGELGSASTPGSVRPEQQLALLAVRLEMAAVYQRLVRG</sequence>
<dbReference type="GO" id="GO:1901135">
    <property type="term" value="P:carbohydrate derivative metabolic process"/>
    <property type="evidence" value="ECO:0007669"/>
    <property type="project" value="InterPro"/>
</dbReference>
<dbReference type="Proteomes" id="UP000279306">
    <property type="component" value="Chromosome"/>
</dbReference>
<evidence type="ECO:0000313" key="2">
    <source>
        <dbReference type="Proteomes" id="UP000279306"/>
    </source>
</evidence>
<organism evidence="1 2">
    <name type="scientific">Mycolicibacterium aurum</name>
    <name type="common">Mycobacterium aurum</name>
    <dbReference type="NCBI Taxonomy" id="1791"/>
    <lineage>
        <taxon>Bacteria</taxon>
        <taxon>Bacillati</taxon>
        <taxon>Actinomycetota</taxon>
        <taxon>Actinomycetes</taxon>
        <taxon>Mycobacteriales</taxon>
        <taxon>Mycobacteriaceae</taxon>
        <taxon>Mycolicibacterium</taxon>
    </lineage>
</organism>